<evidence type="ECO:0000256" key="2">
    <source>
        <dbReference type="SAM" id="Phobius"/>
    </source>
</evidence>
<accession>W6NH87</accession>
<reference evidence="4" key="1">
    <citation type="submission" date="2013-03" db="EMBL/GenBank/DDBJ databases">
        <authorList>
            <person name="Aslett M."/>
        </authorList>
    </citation>
    <scope>NUCLEOTIDE SEQUENCE [LARGE SCALE GENOMIC DNA]</scope>
    <source>
        <strain evidence="4">ISE/inbred ISE</strain>
    </source>
</reference>
<feature type="domain" description="CX" evidence="3">
    <location>
        <begin position="83"/>
        <end position="116"/>
    </location>
</feature>
<name>W6NH87_HAECO</name>
<dbReference type="Pfam" id="PF01705">
    <property type="entry name" value="CX"/>
    <property type="match status" value="1"/>
</dbReference>
<feature type="compositionally biased region" description="Low complexity" evidence="1">
    <location>
        <begin position="62"/>
        <end position="77"/>
    </location>
</feature>
<dbReference type="PANTHER" id="PTHR47520:SF8">
    <property type="entry name" value="CX DOMAIN-CONTAINING PROTEIN"/>
    <property type="match status" value="1"/>
</dbReference>
<comment type="caution">
    <text evidence="4">The sequence shown here is derived from an EMBL/GenBank/DDBJ whole genome shotgun (WGS) entry which is preliminary data.</text>
</comment>
<dbReference type="AlphaFoldDB" id="W6NH87"/>
<dbReference type="EMBL" id="CAVP010059838">
    <property type="protein sequence ID" value="CDL96130.1"/>
    <property type="molecule type" value="Genomic_DNA"/>
</dbReference>
<feature type="transmembrane region" description="Helical" evidence="2">
    <location>
        <begin position="127"/>
        <end position="150"/>
    </location>
</feature>
<evidence type="ECO:0000313" key="4">
    <source>
        <dbReference type="EMBL" id="CDL96130.1"/>
    </source>
</evidence>
<evidence type="ECO:0000259" key="3">
    <source>
        <dbReference type="Pfam" id="PF01705"/>
    </source>
</evidence>
<feature type="region of interest" description="Disordered" evidence="1">
    <location>
        <begin position="53"/>
        <end position="82"/>
    </location>
</feature>
<dbReference type="PANTHER" id="PTHR47520">
    <property type="entry name" value="CX DOMAIN-CONTAINING PROTEIN-RELATED"/>
    <property type="match status" value="1"/>
</dbReference>
<sequence>MLMFEAGRAIIQSMGSPFRYGGRDYYFDNHPGIGRDQIQCSIPIDELKQLSKDQGKRSAENSSTSTTSLPTGSTSPPKMSPGELLDNLRYKNGSSPKVFTWACRREAEQCCGTECCPVESKMKTIGIVIAIVAVVLLALLCCCCLCPMLSKGGFTGSAGGEHYFC</sequence>
<protein>
    <submittedName>
        <fullName evidence="4">C. briggsae CBR-PQN-83 protein</fullName>
    </submittedName>
</protein>
<dbReference type="InterPro" id="IPR002619">
    <property type="entry name" value="CX"/>
</dbReference>
<keyword evidence="2" id="KW-0812">Transmembrane</keyword>
<proteinExistence type="predicted"/>
<gene>
    <name evidence="4" type="ORF">HCOI_01216800</name>
</gene>
<organism evidence="4">
    <name type="scientific">Haemonchus contortus</name>
    <name type="common">Barber pole worm</name>
    <dbReference type="NCBI Taxonomy" id="6289"/>
    <lineage>
        <taxon>Eukaryota</taxon>
        <taxon>Metazoa</taxon>
        <taxon>Ecdysozoa</taxon>
        <taxon>Nematoda</taxon>
        <taxon>Chromadorea</taxon>
        <taxon>Rhabditida</taxon>
        <taxon>Rhabditina</taxon>
        <taxon>Rhabditomorpha</taxon>
        <taxon>Strongyloidea</taxon>
        <taxon>Trichostrongylidae</taxon>
        <taxon>Haemonchus</taxon>
    </lineage>
</organism>
<reference evidence="4" key="2">
    <citation type="submission" date="2013-05" db="EMBL/GenBank/DDBJ databases">
        <title>The genome and transcriptome of Haemonchus contortus: a key model parasite for drug and vaccine discovery.</title>
        <authorList>
            <person name="Laing R."/>
            <person name="Kikuchi T."/>
            <person name="Martinelli A."/>
            <person name="Tsai I.J."/>
            <person name="Beech R.N."/>
            <person name="Redman E."/>
            <person name="Holroyd N."/>
            <person name="Bartley D.J."/>
            <person name="Beasley H."/>
            <person name="Britton C."/>
            <person name="Curran D."/>
            <person name="Devaney E."/>
            <person name="Gilabert A."/>
            <person name="Jackson F."/>
            <person name="Hunt M."/>
            <person name="Johnston S."/>
            <person name="Kryukov I."/>
            <person name="Li K."/>
            <person name="Morrison A.A."/>
            <person name="Reid A.J."/>
            <person name="Sargison N."/>
            <person name="Saunders G."/>
            <person name="Wasmuth J.D."/>
            <person name="Wolstenholme A."/>
            <person name="Berriman M."/>
            <person name="Gilleard J.S."/>
            <person name="Cotton J.A."/>
        </authorList>
    </citation>
    <scope>NUCLEOTIDE SEQUENCE [LARGE SCALE GENOMIC DNA]</scope>
    <source>
        <strain evidence="4">ISE/inbred ISE</strain>
    </source>
</reference>
<keyword evidence="2" id="KW-1133">Transmembrane helix</keyword>
<keyword evidence="2" id="KW-0472">Membrane</keyword>
<evidence type="ECO:0000256" key="1">
    <source>
        <dbReference type="SAM" id="MobiDB-lite"/>
    </source>
</evidence>